<dbReference type="RefSeq" id="WP_354196834.1">
    <property type="nucleotide sequence ID" value="NZ_JBEPML010000012.1"/>
</dbReference>
<dbReference type="EMBL" id="JBEPML010000012">
    <property type="protein sequence ID" value="MET3793158.1"/>
    <property type="molecule type" value="Genomic_DNA"/>
</dbReference>
<reference evidence="1 2" key="1">
    <citation type="submission" date="2024-06" db="EMBL/GenBank/DDBJ databases">
        <title>Genomic Encyclopedia of Type Strains, Phase IV (KMG-IV): sequencing the most valuable type-strain genomes for metagenomic binning, comparative biology and taxonomic classification.</title>
        <authorList>
            <person name="Goeker M."/>
        </authorList>
    </citation>
    <scope>NUCLEOTIDE SEQUENCE [LARGE SCALE GENOMIC DNA]</scope>
    <source>
        <strain evidence="1 2">DSM 27865</strain>
    </source>
</reference>
<accession>A0ABV2N269</accession>
<organism evidence="1 2">
    <name type="scientific">Aquamicrobium terrae</name>
    <dbReference type="NCBI Taxonomy" id="1324945"/>
    <lineage>
        <taxon>Bacteria</taxon>
        <taxon>Pseudomonadati</taxon>
        <taxon>Pseudomonadota</taxon>
        <taxon>Alphaproteobacteria</taxon>
        <taxon>Hyphomicrobiales</taxon>
        <taxon>Phyllobacteriaceae</taxon>
        <taxon>Aquamicrobium</taxon>
    </lineage>
</organism>
<protein>
    <submittedName>
        <fullName evidence="1">Uncharacterized protein</fullName>
    </submittedName>
</protein>
<proteinExistence type="predicted"/>
<gene>
    <name evidence="1" type="ORF">ABID37_003382</name>
</gene>
<evidence type="ECO:0000313" key="1">
    <source>
        <dbReference type="EMBL" id="MET3793158.1"/>
    </source>
</evidence>
<keyword evidence="2" id="KW-1185">Reference proteome</keyword>
<sequence length="435" mass="49126">MLLAADGERDDKVAGIGQLYSVQAWFDTGDTTGRLADELRAVGYVNKPPPRPLALLRLAADMMEAAGAAGRVEIAQGWLALALKAIIELDLTDQIPATFHGMLADGDGPRMRAIALEGGLHSRWRKDFFMRVPSWSSNKTLLAPLDPDRLERRFILRFLSDAKADEATIRAAYEAERATIDGLADLPLFTLPERVPRIAPFAYLGLDTKGQYRRFVFADSREPAARDESRIFVVLEHSNDLSMLTFEIRVQSGLLLAWQGGGGDCITDTHFRLNVGMLVPEKELAADDGYNAVGGWPFRLDQSAKVLDARLAAIFRHLKHVERVRRFHDAPLDRLLAASTPEAMEKRRRDLRGRYGFFLNDIELLFAYACLEWERAGRPDALIARIEDELRFVVDLYPLKRAWEDGVRLLRQKPWFPPTTEIFPYKRLEVPSRAT</sequence>
<evidence type="ECO:0000313" key="2">
    <source>
        <dbReference type="Proteomes" id="UP001549076"/>
    </source>
</evidence>
<comment type="caution">
    <text evidence="1">The sequence shown here is derived from an EMBL/GenBank/DDBJ whole genome shotgun (WGS) entry which is preliminary data.</text>
</comment>
<name>A0ABV2N269_9HYPH</name>
<dbReference type="Proteomes" id="UP001549076">
    <property type="component" value="Unassembled WGS sequence"/>
</dbReference>